<dbReference type="Proteomes" id="UP000790377">
    <property type="component" value="Unassembled WGS sequence"/>
</dbReference>
<proteinExistence type="predicted"/>
<comment type="caution">
    <text evidence="1">The sequence shown here is derived from an EMBL/GenBank/DDBJ whole genome shotgun (WGS) entry which is preliminary data.</text>
</comment>
<sequence length="161" mass="18148">MGSFQASMTVSHLSEPSPPIAGNCLVESSDRAYFMAYVLLLLIEAEIFIFTAYRVHVHYRHQKGYLMMVMAQHGILYFIFALLFSLTNILVILLLPTYYSRIFGVLQTLSHALVVTRMQLQLWTADHDRLSTSLQIPTSTIAFATPEESTDSGLISRNNGE</sequence>
<protein>
    <submittedName>
        <fullName evidence="1">Uncharacterized protein</fullName>
    </submittedName>
</protein>
<organism evidence="1 2">
    <name type="scientific">Hygrophoropsis aurantiaca</name>
    <dbReference type="NCBI Taxonomy" id="72124"/>
    <lineage>
        <taxon>Eukaryota</taxon>
        <taxon>Fungi</taxon>
        <taxon>Dikarya</taxon>
        <taxon>Basidiomycota</taxon>
        <taxon>Agaricomycotina</taxon>
        <taxon>Agaricomycetes</taxon>
        <taxon>Agaricomycetidae</taxon>
        <taxon>Boletales</taxon>
        <taxon>Coniophorineae</taxon>
        <taxon>Hygrophoropsidaceae</taxon>
        <taxon>Hygrophoropsis</taxon>
    </lineage>
</organism>
<reference evidence="1" key="1">
    <citation type="journal article" date="2021" name="New Phytol.">
        <title>Evolutionary innovations through gain and loss of genes in the ectomycorrhizal Boletales.</title>
        <authorList>
            <person name="Wu G."/>
            <person name="Miyauchi S."/>
            <person name="Morin E."/>
            <person name="Kuo A."/>
            <person name="Drula E."/>
            <person name="Varga T."/>
            <person name="Kohler A."/>
            <person name="Feng B."/>
            <person name="Cao Y."/>
            <person name="Lipzen A."/>
            <person name="Daum C."/>
            <person name="Hundley H."/>
            <person name="Pangilinan J."/>
            <person name="Johnson J."/>
            <person name="Barry K."/>
            <person name="LaButti K."/>
            <person name="Ng V."/>
            <person name="Ahrendt S."/>
            <person name="Min B."/>
            <person name="Choi I.G."/>
            <person name="Park H."/>
            <person name="Plett J.M."/>
            <person name="Magnuson J."/>
            <person name="Spatafora J.W."/>
            <person name="Nagy L.G."/>
            <person name="Henrissat B."/>
            <person name="Grigoriev I.V."/>
            <person name="Yang Z.L."/>
            <person name="Xu J."/>
            <person name="Martin F.M."/>
        </authorList>
    </citation>
    <scope>NUCLEOTIDE SEQUENCE</scope>
    <source>
        <strain evidence="1">ATCC 28755</strain>
    </source>
</reference>
<name>A0ACB7ZTH6_9AGAM</name>
<dbReference type="EMBL" id="MU268582">
    <property type="protein sequence ID" value="KAH7904169.1"/>
    <property type="molecule type" value="Genomic_DNA"/>
</dbReference>
<keyword evidence="2" id="KW-1185">Reference proteome</keyword>
<evidence type="ECO:0000313" key="2">
    <source>
        <dbReference type="Proteomes" id="UP000790377"/>
    </source>
</evidence>
<accession>A0ACB7ZTH6</accession>
<gene>
    <name evidence="1" type="ORF">BJ138DRAFT_1119666</name>
</gene>
<evidence type="ECO:0000313" key="1">
    <source>
        <dbReference type="EMBL" id="KAH7904169.1"/>
    </source>
</evidence>